<dbReference type="Proteomes" id="UP000603708">
    <property type="component" value="Unassembled WGS sequence"/>
</dbReference>
<protein>
    <submittedName>
        <fullName evidence="2">Uncharacterized protein</fullName>
    </submittedName>
</protein>
<reference evidence="2" key="2">
    <citation type="submission" date="2020-09" db="EMBL/GenBank/DDBJ databases">
        <authorList>
            <person name="Sun Q."/>
            <person name="Ohkuma M."/>
        </authorList>
    </citation>
    <scope>NUCLEOTIDE SEQUENCE</scope>
    <source>
        <strain evidence="2">JCM 5069</strain>
    </source>
</reference>
<evidence type="ECO:0000313" key="3">
    <source>
        <dbReference type="Proteomes" id="UP000603708"/>
    </source>
</evidence>
<feature type="compositionally biased region" description="Basic residues" evidence="1">
    <location>
        <begin position="26"/>
        <end position="50"/>
    </location>
</feature>
<reference evidence="2" key="1">
    <citation type="journal article" date="2014" name="Int. J. Syst. Evol. Microbiol.">
        <title>Complete genome sequence of Corynebacterium casei LMG S-19264T (=DSM 44701T), isolated from a smear-ripened cheese.</title>
        <authorList>
            <consortium name="US DOE Joint Genome Institute (JGI-PGF)"/>
            <person name="Walter F."/>
            <person name="Albersmeier A."/>
            <person name="Kalinowski J."/>
            <person name="Ruckert C."/>
        </authorList>
    </citation>
    <scope>NUCLEOTIDE SEQUENCE</scope>
    <source>
        <strain evidence="2">JCM 5069</strain>
    </source>
</reference>
<evidence type="ECO:0000256" key="1">
    <source>
        <dbReference type="SAM" id="MobiDB-lite"/>
    </source>
</evidence>
<accession>A0A919GLK3</accession>
<organism evidence="2 3">
    <name type="scientific">Streptomyces sulfonofaciens</name>
    <dbReference type="NCBI Taxonomy" id="68272"/>
    <lineage>
        <taxon>Bacteria</taxon>
        <taxon>Bacillati</taxon>
        <taxon>Actinomycetota</taxon>
        <taxon>Actinomycetes</taxon>
        <taxon>Kitasatosporales</taxon>
        <taxon>Streptomycetaceae</taxon>
        <taxon>Streptomyces</taxon>
    </lineage>
</organism>
<proteinExistence type="predicted"/>
<dbReference type="EMBL" id="BNCD01000024">
    <property type="protein sequence ID" value="GHH86887.1"/>
    <property type="molecule type" value="Genomic_DNA"/>
</dbReference>
<gene>
    <name evidence="2" type="ORF">GCM10018793_60560</name>
</gene>
<sequence>MPGEDRLLPTGRPEAAADRWRDPHRAHPSATRTGRRGRHPRRTHGWRPRRGSGGAGLLIRPGRARALRGAVAQTGRGTAFLAPHRRVR</sequence>
<name>A0A919GLK3_9ACTN</name>
<comment type="caution">
    <text evidence="2">The sequence shown here is derived from an EMBL/GenBank/DDBJ whole genome shotgun (WGS) entry which is preliminary data.</text>
</comment>
<feature type="region of interest" description="Disordered" evidence="1">
    <location>
        <begin position="1"/>
        <end position="57"/>
    </location>
</feature>
<keyword evidence="3" id="KW-1185">Reference proteome</keyword>
<feature type="compositionally biased region" description="Basic and acidic residues" evidence="1">
    <location>
        <begin position="15"/>
        <end position="25"/>
    </location>
</feature>
<evidence type="ECO:0000313" key="2">
    <source>
        <dbReference type="EMBL" id="GHH86887.1"/>
    </source>
</evidence>
<dbReference type="AlphaFoldDB" id="A0A919GLK3"/>